<proteinExistence type="predicted"/>
<dbReference type="SUPFAM" id="SSF58104">
    <property type="entry name" value="Methyl-accepting chemotaxis protein (MCP) signaling domain"/>
    <property type="match status" value="1"/>
</dbReference>
<evidence type="ECO:0000259" key="1">
    <source>
        <dbReference type="Pfam" id="PF00015"/>
    </source>
</evidence>
<dbReference type="AlphaFoldDB" id="A0A372LJR2"/>
<evidence type="ECO:0000313" key="2">
    <source>
        <dbReference type="EMBL" id="RFU66675.1"/>
    </source>
</evidence>
<keyword evidence="3" id="KW-1185">Reference proteome</keyword>
<dbReference type="InterPro" id="IPR004089">
    <property type="entry name" value="MCPsignal_dom"/>
</dbReference>
<dbReference type="GO" id="GO:0016020">
    <property type="term" value="C:membrane"/>
    <property type="evidence" value="ECO:0007669"/>
    <property type="project" value="InterPro"/>
</dbReference>
<dbReference type="Gene3D" id="1.10.287.950">
    <property type="entry name" value="Methyl-accepting chemotaxis protein"/>
    <property type="match status" value="1"/>
</dbReference>
<dbReference type="Proteomes" id="UP000262939">
    <property type="component" value="Unassembled WGS sequence"/>
</dbReference>
<dbReference type="Pfam" id="PF00015">
    <property type="entry name" value="MCPsignal"/>
    <property type="match status" value="1"/>
</dbReference>
<accession>A0A372LJR2</accession>
<reference evidence="2 3" key="1">
    <citation type="submission" date="2018-08" db="EMBL/GenBank/DDBJ databases">
        <title>Bacillus chawlae sp. nov., Bacillus glennii sp. nov., and Bacillus saganii sp. nov. Isolated from the Vehicle Assembly Building at Kennedy Space Center where the Viking Spacecraft were Assembled.</title>
        <authorList>
            <person name="Seuylemezian A."/>
            <person name="Vaishampayan P."/>
        </authorList>
    </citation>
    <scope>NUCLEOTIDE SEQUENCE [LARGE SCALE GENOMIC DNA]</scope>
    <source>
        <strain evidence="2 3">V44-8</strain>
    </source>
</reference>
<dbReference type="EMBL" id="QVTD01000001">
    <property type="protein sequence ID" value="RFU66675.1"/>
    <property type="molecule type" value="Genomic_DNA"/>
</dbReference>
<sequence>MAKSAASIPCILSFNPNPAGRLYSTIPSIFCAQTSESSNNISSLIQQTLEESSRFVDSMNKVKESAEKGLSVVDHSNKVFTNIYETTREVAAQIQKISSLSEELMVSAERVKAPYGTNV</sequence>
<gene>
    <name evidence="2" type="ORF">D0466_00745</name>
</gene>
<protein>
    <recommendedName>
        <fullName evidence="1">Methyl-accepting transducer domain-containing protein</fullName>
    </recommendedName>
</protein>
<evidence type="ECO:0000313" key="3">
    <source>
        <dbReference type="Proteomes" id="UP000262939"/>
    </source>
</evidence>
<name>A0A372LJR2_9BACI</name>
<comment type="caution">
    <text evidence="2">The sequence shown here is derived from an EMBL/GenBank/DDBJ whole genome shotgun (WGS) entry which is preliminary data.</text>
</comment>
<feature type="domain" description="Methyl-accepting transducer" evidence="1">
    <location>
        <begin position="32"/>
        <end position="112"/>
    </location>
</feature>
<dbReference type="GO" id="GO:0007165">
    <property type="term" value="P:signal transduction"/>
    <property type="evidence" value="ECO:0007669"/>
    <property type="project" value="InterPro"/>
</dbReference>
<organism evidence="2 3">
    <name type="scientific">Peribacillus glennii</name>
    <dbReference type="NCBI Taxonomy" id="2303991"/>
    <lineage>
        <taxon>Bacteria</taxon>
        <taxon>Bacillati</taxon>
        <taxon>Bacillota</taxon>
        <taxon>Bacilli</taxon>
        <taxon>Bacillales</taxon>
        <taxon>Bacillaceae</taxon>
        <taxon>Peribacillus</taxon>
    </lineage>
</organism>